<gene>
    <name evidence="4" type="ORF">SDC9_98692</name>
</gene>
<reference evidence="4" key="1">
    <citation type="submission" date="2019-08" db="EMBL/GenBank/DDBJ databases">
        <authorList>
            <person name="Kucharzyk K."/>
            <person name="Murdoch R.W."/>
            <person name="Higgins S."/>
            <person name="Loffler F."/>
        </authorList>
    </citation>
    <scope>NUCLEOTIDE SEQUENCE</scope>
</reference>
<protein>
    <submittedName>
        <fullName evidence="4">Uncharacterized protein</fullName>
    </submittedName>
</protein>
<comment type="similarity">
    <text evidence="1">Belongs to the bacterial solute-binding protein 3 family.</text>
</comment>
<dbReference type="Gene3D" id="3.40.190.10">
    <property type="entry name" value="Periplasmic binding protein-like II"/>
    <property type="match status" value="2"/>
</dbReference>
<dbReference type="GO" id="GO:0005576">
    <property type="term" value="C:extracellular region"/>
    <property type="evidence" value="ECO:0007669"/>
    <property type="project" value="TreeGrafter"/>
</dbReference>
<organism evidence="4">
    <name type="scientific">bioreactor metagenome</name>
    <dbReference type="NCBI Taxonomy" id="1076179"/>
    <lineage>
        <taxon>unclassified sequences</taxon>
        <taxon>metagenomes</taxon>
        <taxon>ecological metagenomes</taxon>
    </lineage>
</organism>
<evidence type="ECO:0000256" key="3">
    <source>
        <dbReference type="ARBA" id="ARBA00022729"/>
    </source>
</evidence>
<sequence length="159" mass="16613">MFVVRSDSGITDAAQLAGKPVVTQSGSSALTALTDDPGDGSNDENLALAASFSALDEVPDYNTAFMNLESGANDAIAVDIGVANFQLKTRGSDKFVMLEKPLSTEQYGIGFKKGNTELADQVKATLDAMWADGTFQKIAAAAAATYDAPELADMLCYGE</sequence>
<dbReference type="PANTHER" id="PTHR30085:SF6">
    <property type="entry name" value="ABC TRANSPORTER GLUTAMINE-BINDING PROTEIN GLNH"/>
    <property type="match status" value="1"/>
</dbReference>
<accession>A0A645AFH5</accession>
<dbReference type="GO" id="GO:0006865">
    <property type="term" value="P:amino acid transport"/>
    <property type="evidence" value="ECO:0007669"/>
    <property type="project" value="TreeGrafter"/>
</dbReference>
<evidence type="ECO:0000256" key="2">
    <source>
        <dbReference type="ARBA" id="ARBA00022448"/>
    </source>
</evidence>
<comment type="caution">
    <text evidence="4">The sequence shown here is derived from an EMBL/GenBank/DDBJ whole genome shotgun (WGS) entry which is preliminary data.</text>
</comment>
<name>A0A645AFH5_9ZZZZ</name>
<dbReference type="PANTHER" id="PTHR30085">
    <property type="entry name" value="AMINO ACID ABC TRANSPORTER PERMEASE"/>
    <property type="match status" value="1"/>
</dbReference>
<keyword evidence="2" id="KW-0813">Transport</keyword>
<dbReference type="SUPFAM" id="SSF53850">
    <property type="entry name" value="Periplasmic binding protein-like II"/>
    <property type="match status" value="1"/>
</dbReference>
<dbReference type="InterPro" id="IPR051455">
    <property type="entry name" value="Bact_solute-bind_prot3"/>
</dbReference>
<evidence type="ECO:0000313" key="4">
    <source>
        <dbReference type="EMBL" id="MPM51939.1"/>
    </source>
</evidence>
<dbReference type="EMBL" id="VSSQ01013641">
    <property type="protein sequence ID" value="MPM51939.1"/>
    <property type="molecule type" value="Genomic_DNA"/>
</dbReference>
<dbReference type="AlphaFoldDB" id="A0A645AFH5"/>
<proteinExistence type="inferred from homology"/>
<keyword evidence="3" id="KW-0732">Signal</keyword>
<evidence type="ECO:0000256" key="1">
    <source>
        <dbReference type="ARBA" id="ARBA00010333"/>
    </source>
</evidence>
<dbReference type="GO" id="GO:0030288">
    <property type="term" value="C:outer membrane-bounded periplasmic space"/>
    <property type="evidence" value="ECO:0007669"/>
    <property type="project" value="TreeGrafter"/>
</dbReference>